<dbReference type="InterPro" id="IPR014757">
    <property type="entry name" value="Tscrpt_reg_IclR_C"/>
</dbReference>
<dbReference type="Proteomes" id="UP000009134">
    <property type="component" value="Chromosome"/>
</dbReference>
<evidence type="ECO:0000313" key="7">
    <source>
        <dbReference type="Proteomes" id="UP000009134"/>
    </source>
</evidence>
<dbReference type="PANTHER" id="PTHR30136">
    <property type="entry name" value="HELIX-TURN-HELIX TRANSCRIPTIONAL REGULATOR, ICLR FAMILY"/>
    <property type="match status" value="1"/>
</dbReference>
<keyword evidence="2" id="KW-0238">DNA-binding</keyword>
<dbReference type="InterPro" id="IPR036388">
    <property type="entry name" value="WH-like_DNA-bd_sf"/>
</dbReference>
<keyword evidence="3" id="KW-0804">Transcription</keyword>
<evidence type="ECO:0000256" key="1">
    <source>
        <dbReference type="ARBA" id="ARBA00023015"/>
    </source>
</evidence>
<dbReference type="PROSITE" id="PS51078">
    <property type="entry name" value="ICLR_ED"/>
    <property type="match status" value="1"/>
</dbReference>
<dbReference type="SMART" id="SM00346">
    <property type="entry name" value="HTH_ICLR"/>
    <property type="match status" value="1"/>
</dbReference>
<evidence type="ECO:0000313" key="6">
    <source>
        <dbReference type="EMBL" id="ABD25671.1"/>
    </source>
</evidence>
<protein>
    <submittedName>
        <fullName evidence="6">Transcriptional regulator, IclR family</fullName>
    </submittedName>
</protein>
<dbReference type="eggNOG" id="COG1414">
    <property type="taxonomic scope" value="Bacteria"/>
</dbReference>
<evidence type="ECO:0000259" key="5">
    <source>
        <dbReference type="PROSITE" id="PS51078"/>
    </source>
</evidence>
<proteinExistence type="predicted"/>
<dbReference type="RefSeq" id="WP_011444885.1">
    <property type="nucleotide sequence ID" value="NC_007794.1"/>
</dbReference>
<dbReference type="SUPFAM" id="SSF55781">
    <property type="entry name" value="GAF domain-like"/>
    <property type="match status" value="1"/>
</dbReference>
<dbReference type="InterPro" id="IPR005471">
    <property type="entry name" value="Tscrpt_reg_IclR_N"/>
</dbReference>
<dbReference type="InterPro" id="IPR050707">
    <property type="entry name" value="HTH_MetabolicPath_Reg"/>
</dbReference>
<dbReference type="PANTHER" id="PTHR30136:SF24">
    <property type="entry name" value="HTH-TYPE TRANSCRIPTIONAL REPRESSOR ALLR"/>
    <property type="match status" value="1"/>
</dbReference>
<dbReference type="HOGENOM" id="CLU_062618_4_2_5"/>
<dbReference type="GO" id="GO:0003700">
    <property type="term" value="F:DNA-binding transcription factor activity"/>
    <property type="evidence" value="ECO:0007669"/>
    <property type="project" value="TreeGrafter"/>
</dbReference>
<evidence type="ECO:0000256" key="2">
    <source>
        <dbReference type="ARBA" id="ARBA00023125"/>
    </source>
</evidence>
<dbReference type="GO" id="GO:0003677">
    <property type="term" value="F:DNA binding"/>
    <property type="evidence" value="ECO:0007669"/>
    <property type="project" value="UniProtKB-KW"/>
</dbReference>
<dbReference type="SUPFAM" id="SSF46785">
    <property type="entry name" value="Winged helix' DNA-binding domain"/>
    <property type="match status" value="1"/>
</dbReference>
<reference evidence="7" key="1">
    <citation type="submission" date="2006-01" db="EMBL/GenBank/DDBJ databases">
        <title>Complete sequence of Novosphingobium aromaticivorans DSM 12444.</title>
        <authorList>
            <consortium name="US DOE Joint Genome Institute"/>
            <person name="Copeland A."/>
            <person name="Lucas S."/>
            <person name="Lapidus A."/>
            <person name="Barry K."/>
            <person name="Detter J.C."/>
            <person name="Glavina T."/>
            <person name="Hammon N."/>
            <person name="Israni S."/>
            <person name="Pitluck S."/>
            <person name="Chain P."/>
            <person name="Malfatti S."/>
            <person name="Shin M."/>
            <person name="Vergez L."/>
            <person name="Schmutz J."/>
            <person name="Larimer F."/>
            <person name="Land M."/>
            <person name="Kyrpides N."/>
            <person name="Ivanova N."/>
            <person name="Fredrickson J."/>
            <person name="Balkwill D."/>
            <person name="Romine M.F."/>
            <person name="Richardson P."/>
        </authorList>
    </citation>
    <scope>NUCLEOTIDE SEQUENCE [LARGE SCALE GENOMIC DNA]</scope>
    <source>
        <strain evidence="7">ATCC 700278 / DSM 12444 / CCUG 56034 / CIP 105152 / NBRC 16084 / F199</strain>
    </source>
</reference>
<feature type="domain" description="HTH iclR-type" evidence="4">
    <location>
        <begin position="5"/>
        <end position="67"/>
    </location>
</feature>
<evidence type="ECO:0000259" key="4">
    <source>
        <dbReference type="PROSITE" id="PS51077"/>
    </source>
</evidence>
<keyword evidence="7" id="KW-1185">Reference proteome</keyword>
<dbReference type="InterPro" id="IPR029016">
    <property type="entry name" value="GAF-like_dom_sf"/>
</dbReference>
<feature type="domain" description="IclR-ED" evidence="5">
    <location>
        <begin position="63"/>
        <end position="249"/>
    </location>
</feature>
<keyword evidence="1" id="KW-0805">Transcription regulation</keyword>
<dbReference type="EMBL" id="CP000248">
    <property type="protein sequence ID" value="ABD25671.1"/>
    <property type="molecule type" value="Genomic_DNA"/>
</dbReference>
<dbReference type="KEGG" id="nar:Saro_1226"/>
<dbReference type="InterPro" id="IPR036390">
    <property type="entry name" value="WH_DNA-bd_sf"/>
</dbReference>
<dbReference type="Pfam" id="PF01614">
    <property type="entry name" value="IclR_C"/>
    <property type="match status" value="1"/>
</dbReference>
<evidence type="ECO:0000256" key="3">
    <source>
        <dbReference type="ARBA" id="ARBA00023163"/>
    </source>
</evidence>
<dbReference type="Pfam" id="PF09339">
    <property type="entry name" value="HTH_IclR"/>
    <property type="match status" value="1"/>
</dbReference>
<dbReference type="Gene3D" id="3.30.450.40">
    <property type="match status" value="1"/>
</dbReference>
<name>Q2G902_NOVAD</name>
<dbReference type="GO" id="GO:0045892">
    <property type="term" value="P:negative regulation of DNA-templated transcription"/>
    <property type="evidence" value="ECO:0007669"/>
    <property type="project" value="TreeGrafter"/>
</dbReference>
<dbReference type="Gene3D" id="1.10.10.10">
    <property type="entry name" value="Winged helix-like DNA-binding domain superfamily/Winged helix DNA-binding domain"/>
    <property type="match status" value="1"/>
</dbReference>
<dbReference type="AlphaFoldDB" id="Q2G902"/>
<gene>
    <name evidence="6" type="ordered locus">Saro_1226</name>
</gene>
<organism evidence="6 7">
    <name type="scientific">Novosphingobium aromaticivorans (strain ATCC 700278 / DSM 12444 / CCUG 56034 / CIP 105152 / NBRC 16084 / F199)</name>
    <dbReference type="NCBI Taxonomy" id="279238"/>
    <lineage>
        <taxon>Bacteria</taxon>
        <taxon>Pseudomonadati</taxon>
        <taxon>Pseudomonadota</taxon>
        <taxon>Alphaproteobacteria</taxon>
        <taxon>Sphingomonadales</taxon>
        <taxon>Sphingomonadaceae</taxon>
        <taxon>Novosphingobium</taxon>
    </lineage>
</organism>
<accession>Q2G902</accession>
<dbReference type="PROSITE" id="PS51077">
    <property type="entry name" value="HTH_ICLR"/>
    <property type="match status" value="1"/>
</dbReference>
<dbReference type="STRING" id="279238.Saro_1226"/>
<sequence>MSGPVHSVSQAFAILRHLAQAGGPQTLTDVCRALDLSPSSGLNLLRTLLAEQAITRDADGKRYTLSPGWQGLAVLRDDAAMVIAAVRPLLSRLAEEQDAAVGLWQVQPGDRLALVALGESGAATRIHMVEGQRQPLGSGASGRAIAAYENPGEKELQRRFAKVRWRRPLTYPAWAQQIGRAARDGYAIDDGFGHPGICSISAVVPPHAPGDPVRFCVSASVFAASRDARQIAALGEGLLRLAADPAFAL</sequence>